<gene>
    <name evidence="12" type="ORF">TELCIR_11351</name>
</gene>
<feature type="non-terminal residue" evidence="12">
    <location>
        <position position="1"/>
    </location>
</feature>
<evidence type="ECO:0000259" key="10">
    <source>
        <dbReference type="Pfam" id="PF00104"/>
    </source>
</evidence>
<evidence type="ECO:0000313" key="12">
    <source>
        <dbReference type="EMBL" id="PIO66923.1"/>
    </source>
</evidence>
<dbReference type="PANTHER" id="PTHR24083">
    <property type="entry name" value="NUCLEAR HORMONE RECEPTOR"/>
    <property type="match status" value="1"/>
</dbReference>
<evidence type="ECO:0000256" key="3">
    <source>
        <dbReference type="ARBA" id="ARBA00022771"/>
    </source>
</evidence>
<dbReference type="InterPro" id="IPR001628">
    <property type="entry name" value="Znf_hrmn_rcpt"/>
</dbReference>
<dbReference type="InterPro" id="IPR000536">
    <property type="entry name" value="Nucl_hrmn_rcpt_lig-bd"/>
</dbReference>
<evidence type="ECO:0000256" key="5">
    <source>
        <dbReference type="ARBA" id="ARBA00023015"/>
    </source>
</evidence>
<keyword evidence="13" id="KW-1185">Reference proteome</keyword>
<dbReference type="OrthoDB" id="5866992at2759"/>
<protein>
    <submittedName>
        <fullName evidence="12">Zinc finger, C4 type</fullName>
    </submittedName>
</protein>
<keyword evidence="9" id="KW-0539">Nucleus</keyword>
<dbReference type="InterPro" id="IPR013088">
    <property type="entry name" value="Znf_NHR/GATA"/>
</dbReference>
<dbReference type="SUPFAM" id="SSF48508">
    <property type="entry name" value="Nuclear receptor ligand-binding domain"/>
    <property type="match status" value="1"/>
</dbReference>
<dbReference type="GO" id="GO:0003700">
    <property type="term" value="F:DNA-binding transcription factor activity"/>
    <property type="evidence" value="ECO:0007669"/>
    <property type="project" value="InterPro"/>
</dbReference>
<evidence type="ECO:0000256" key="4">
    <source>
        <dbReference type="ARBA" id="ARBA00022833"/>
    </source>
</evidence>
<dbReference type="InterPro" id="IPR035500">
    <property type="entry name" value="NHR-like_dom_sf"/>
</dbReference>
<keyword evidence="3" id="KW-0863">Zinc-finger</keyword>
<evidence type="ECO:0000313" key="13">
    <source>
        <dbReference type="Proteomes" id="UP000230423"/>
    </source>
</evidence>
<comment type="similarity">
    <text evidence="1">Belongs to the nuclear hormone receptor family.</text>
</comment>
<dbReference type="GO" id="GO:0043565">
    <property type="term" value="F:sequence-specific DNA binding"/>
    <property type="evidence" value="ECO:0007669"/>
    <property type="project" value="InterPro"/>
</dbReference>
<sequence length="126" mass="14459">MTNSTSSASQPEELCLVCQDISTGYHYGVPSCNGCYLEVSDVLVDTAAFRNAYKLEWIGMAPQHTYTELTYVTQSDYHYWHERDWFVMIEWAKSIPAYQQLPLLDKACRIQSKEISNARSVVETYA</sequence>
<dbReference type="InterPro" id="IPR050274">
    <property type="entry name" value="Nuclear_hormone_rcpt_NR2"/>
</dbReference>
<evidence type="ECO:0000256" key="1">
    <source>
        <dbReference type="ARBA" id="ARBA00005993"/>
    </source>
</evidence>
<dbReference type="Proteomes" id="UP000230423">
    <property type="component" value="Unassembled WGS sequence"/>
</dbReference>
<dbReference type="Pfam" id="PF00104">
    <property type="entry name" value="Hormone_recep"/>
    <property type="match status" value="1"/>
</dbReference>
<organism evidence="12 13">
    <name type="scientific">Teladorsagia circumcincta</name>
    <name type="common">Brown stomach worm</name>
    <name type="synonym">Ostertagia circumcincta</name>
    <dbReference type="NCBI Taxonomy" id="45464"/>
    <lineage>
        <taxon>Eukaryota</taxon>
        <taxon>Metazoa</taxon>
        <taxon>Ecdysozoa</taxon>
        <taxon>Nematoda</taxon>
        <taxon>Chromadorea</taxon>
        <taxon>Rhabditida</taxon>
        <taxon>Rhabditina</taxon>
        <taxon>Rhabditomorpha</taxon>
        <taxon>Strongyloidea</taxon>
        <taxon>Trichostrongylidae</taxon>
        <taxon>Teladorsagia</taxon>
    </lineage>
</organism>
<keyword evidence="7" id="KW-0804">Transcription</keyword>
<dbReference type="Pfam" id="PF00105">
    <property type="entry name" value="zf-C4"/>
    <property type="match status" value="1"/>
</dbReference>
<evidence type="ECO:0000256" key="9">
    <source>
        <dbReference type="ARBA" id="ARBA00023242"/>
    </source>
</evidence>
<dbReference type="GO" id="GO:0008270">
    <property type="term" value="F:zinc ion binding"/>
    <property type="evidence" value="ECO:0007669"/>
    <property type="project" value="UniProtKB-KW"/>
</dbReference>
<keyword evidence="4" id="KW-0862">Zinc</keyword>
<dbReference type="SUPFAM" id="SSF57716">
    <property type="entry name" value="Glucocorticoid receptor-like (DNA-binding domain)"/>
    <property type="match status" value="1"/>
</dbReference>
<keyword evidence="2" id="KW-0479">Metal-binding</keyword>
<evidence type="ECO:0000256" key="6">
    <source>
        <dbReference type="ARBA" id="ARBA00023125"/>
    </source>
</evidence>
<keyword evidence="8" id="KW-0675">Receptor</keyword>
<dbReference type="AlphaFoldDB" id="A0A2G9U9N9"/>
<dbReference type="Gene3D" id="3.30.50.10">
    <property type="entry name" value="Erythroid Transcription Factor GATA-1, subunit A"/>
    <property type="match status" value="1"/>
</dbReference>
<reference evidence="12 13" key="1">
    <citation type="submission" date="2015-09" db="EMBL/GenBank/DDBJ databases">
        <title>Draft genome of the parasitic nematode Teladorsagia circumcincta isolate WARC Sus (inbred).</title>
        <authorList>
            <person name="Mitreva M."/>
        </authorList>
    </citation>
    <scope>NUCLEOTIDE SEQUENCE [LARGE SCALE GENOMIC DNA]</scope>
    <source>
        <strain evidence="12 13">S</strain>
    </source>
</reference>
<accession>A0A2G9U9N9</accession>
<evidence type="ECO:0000259" key="11">
    <source>
        <dbReference type="Pfam" id="PF00105"/>
    </source>
</evidence>
<feature type="domain" description="Nuclear receptor" evidence="11">
    <location>
        <begin position="14"/>
        <end position="35"/>
    </location>
</feature>
<keyword evidence="5" id="KW-0805">Transcription regulation</keyword>
<dbReference type="EMBL" id="KZ347943">
    <property type="protein sequence ID" value="PIO66923.1"/>
    <property type="molecule type" value="Genomic_DNA"/>
</dbReference>
<proteinExistence type="inferred from homology"/>
<evidence type="ECO:0000256" key="8">
    <source>
        <dbReference type="ARBA" id="ARBA00023170"/>
    </source>
</evidence>
<evidence type="ECO:0000256" key="2">
    <source>
        <dbReference type="ARBA" id="ARBA00022723"/>
    </source>
</evidence>
<feature type="domain" description="NR LBD" evidence="10">
    <location>
        <begin position="66"/>
        <end position="107"/>
    </location>
</feature>
<name>A0A2G9U9N9_TELCI</name>
<keyword evidence="6" id="KW-0238">DNA-binding</keyword>
<evidence type="ECO:0000256" key="7">
    <source>
        <dbReference type="ARBA" id="ARBA00023163"/>
    </source>
</evidence>